<dbReference type="Proteomes" id="UP000786811">
    <property type="component" value="Unassembled WGS sequence"/>
</dbReference>
<evidence type="ECO:0000256" key="6">
    <source>
        <dbReference type="PIRSR" id="PIRSR037505-2"/>
    </source>
</evidence>
<organism evidence="9 10">
    <name type="scientific">Cotesia congregata</name>
    <name type="common">Parasitoid wasp</name>
    <name type="synonym">Apanteles congregatus</name>
    <dbReference type="NCBI Taxonomy" id="51543"/>
    <lineage>
        <taxon>Eukaryota</taxon>
        <taxon>Metazoa</taxon>
        <taxon>Ecdysozoa</taxon>
        <taxon>Arthropoda</taxon>
        <taxon>Hexapoda</taxon>
        <taxon>Insecta</taxon>
        <taxon>Pterygota</taxon>
        <taxon>Neoptera</taxon>
        <taxon>Endopterygota</taxon>
        <taxon>Hymenoptera</taxon>
        <taxon>Apocrita</taxon>
        <taxon>Ichneumonoidea</taxon>
        <taxon>Braconidae</taxon>
        <taxon>Microgastrinae</taxon>
        <taxon>Cotesia</taxon>
    </lineage>
</organism>
<evidence type="ECO:0000256" key="4">
    <source>
        <dbReference type="ARBA" id="ARBA00022833"/>
    </source>
</evidence>
<dbReference type="PANTHER" id="PTHR46015">
    <property type="entry name" value="ZGC:172121"/>
    <property type="match status" value="1"/>
</dbReference>
<proteinExistence type="predicted"/>
<feature type="binding site" evidence="6 7">
    <location>
        <position position="299"/>
    </location>
    <ligand>
        <name>Zn(2+)</name>
        <dbReference type="ChEBI" id="CHEBI:29105"/>
    </ligand>
</feature>
<feature type="binding site" evidence="6 7">
    <location>
        <position position="298"/>
    </location>
    <ligand>
        <name>Zn(2+)</name>
        <dbReference type="ChEBI" id="CHEBI:29105"/>
    </ligand>
</feature>
<dbReference type="InterPro" id="IPR017226">
    <property type="entry name" value="BHMT-like"/>
</dbReference>
<keyword evidence="2 7" id="KW-0808">Transferase</keyword>
<evidence type="ECO:0000256" key="7">
    <source>
        <dbReference type="PROSITE-ProRule" id="PRU00333"/>
    </source>
</evidence>
<keyword evidence="10" id="KW-1185">Reference proteome</keyword>
<keyword evidence="4 6" id="KW-0862">Zinc</keyword>
<evidence type="ECO:0000256" key="2">
    <source>
        <dbReference type="ARBA" id="ARBA00022679"/>
    </source>
</evidence>
<dbReference type="InterPro" id="IPR003726">
    <property type="entry name" value="HCY_dom"/>
</dbReference>
<evidence type="ECO:0000313" key="10">
    <source>
        <dbReference type="Proteomes" id="UP000786811"/>
    </source>
</evidence>
<reference evidence="9" key="1">
    <citation type="submission" date="2021-04" db="EMBL/GenBank/DDBJ databases">
        <authorList>
            <person name="Chebbi M.A.C M."/>
        </authorList>
    </citation>
    <scope>NUCLEOTIDE SEQUENCE</scope>
</reference>
<dbReference type="Pfam" id="PF02574">
    <property type="entry name" value="S-methyl_trans"/>
    <property type="match status" value="1"/>
</dbReference>
<dbReference type="FunFam" id="3.20.20.330:FF:000002">
    <property type="entry name" value="Homocysteine S-methyltransferase"/>
    <property type="match status" value="1"/>
</dbReference>
<dbReference type="OrthoDB" id="261426at2759"/>
<sequence>MTKVKVLDGSYSSQIFTHVNKNPDGDPLWTARFLVTNPDAVRDTHLDFLRAGSDIIETNTYQASMDGFCKYLGVTEADSLDIIVKAVDLAKQAVKIYKEEIKDNENAVNDNPLIAGSCGPYGAVLHDCSEYTGFYGKKVSKEFLKDWHRPRMETLIKAGVDLLAIETIPCAEEGEALVELLKEFPTTRAWLSFSCSTDGSTLVDGNNFKETALKCYKNALPGQLIAVGVNCLSPHHVSAYLSKINKDCEGKPVPLIAYPNSGEVFTPGEGWKENGKSCDFKKYTHEWLELGVQYIGGCCRTTAADIAKIRSEVDSWKSQERETTV</sequence>
<dbReference type="GO" id="GO:0032259">
    <property type="term" value="P:methylation"/>
    <property type="evidence" value="ECO:0007669"/>
    <property type="project" value="UniProtKB-KW"/>
</dbReference>
<dbReference type="GO" id="GO:0008898">
    <property type="term" value="F:S-adenosylmethionine-homocysteine S-methyltransferase activity"/>
    <property type="evidence" value="ECO:0007669"/>
    <property type="project" value="TreeGrafter"/>
</dbReference>
<dbReference type="AlphaFoldDB" id="A0A8J2ELE1"/>
<keyword evidence="1 7" id="KW-0489">Methyltransferase</keyword>
<evidence type="ECO:0000256" key="5">
    <source>
        <dbReference type="ARBA" id="ARBA00034478"/>
    </source>
</evidence>
<evidence type="ECO:0000256" key="1">
    <source>
        <dbReference type="ARBA" id="ARBA00022603"/>
    </source>
</evidence>
<dbReference type="SUPFAM" id="SSF82282">
    <property type="entry name" value="Homocysteine S-methyltransferase"/>
    <property type="match status" value="1"/>
</dbReference>
<dbReference type="GO" id="GO:0033528">
    <property type="term" value="P:S-methylmethionine cycle"/>
    <property type="evidence" value="ECO:0007669"/>
    <property type="project" value="TreeGrafter"/>
</dbReference>
<dbReference type="NCBIfam" id="NF007020">
    <property type="entry name" value="PRK09485.1"/>
    <property type="match status" value="1"/>
</dbReference>
<evidence type="ECO:0000256" key="3">
    <source>
        <dbReference type="ARBA" id="ARBA00022723"/>
    </source>
</evidence>
<dbReference type="InterPro" id="IPR036589">
    <property type="entry name" value="HCY_dom_sf"/>
</dbReference>
<gene>
    <name evidence="9" type="ORF">HICCMSTLAB_LOCUS2351</name>
</gene>
<comment type="caution">
    <text evidence="9">The sequence shown here is derived from an EMBL/GenBank/DDBJ whole genome shotgun (WGS) entry which is preliminary data.</text>
</comment>
<name>A0A8J2ELE1_COTCN</name>
<dbReference type="PANTHER" id="PTHR46015:SF1">
    <property type="entry name" value="HOMOCYSTEINE S-METHYLTRANSFERASE-LIKE ISOFORM 1"/>
    <property type="match status" value="1"/>
</dbReference>
<evidence type="ECO:0000313" key="9">
    <source>
        <dbReference type="EMBL" id="CAG5077026.1"/>
    </source>
</evidence>
<dbReference type="PROSITE" id="PS50970">
    <property type="entry name" value="HCY"/>
    <property type="match status" value="1"/>
</dbReference>
<comment type="cofactor">
    <cofactor evidence="6">
        <name>Zn(2+)</name>
        <dbReference type="ChEBI" id="CHEBI:29105"/>
    </cofactor>
    <text evidence="6">Binds 1 zinc ion per subunit.</text>
</comment>
<dbReference type="InterPro" id="IPR051486">
    <property type="entry name" value="Hcy_S-methyltransferase"/>
</dbReference>
<protein>
    <submittedName>
        <fullName evidence="9">Similar to mmuM: Homocysteine S-methyltransferase (Escherichia coli (Strain K12))</fullName>
    </submittedName>
</protein>
<dbReference type="GO" id="GO:0008270">
    <property type="term" value="F:zinc ion binding"/>
    <property type="evidence" value="ECO:0007669"/>
    <property type="project" value="InterPro"/>
</dbReference>
<comment type="pathway">
    <text evidence="5">Amino-acid biosynthesis; L-methionine biosynthesis via de novo pathway.</text>
</comment>
<keyword evidence="3 6" id="KW-0479">Metal-binding</keyword>
<dbReference type="UniPathway" id="UPA00051">
    <property type="reaction ID" value="UER00083"/>
</dbReference>
<feature type="domain" description="Hcy-binding" evidence="8">
    <location>
        <begin position="1"/>
        <end position="313"/>
    </location>
</feature>
<accession>A0A8J2ELE1</accession>
<dbReference type="Gene3D" id="3.20.20.330">
    <property type="entry name" value="Homocysteine-binding-like domain"/>
    <property type="match status" value="1"/>
</dbReference>
<feature type="binding site" evidence="6 7">
    <location>
        <position position="231"/>
    </location>
    <ligand>
        <name>Zn(2+)</name>
        <dbReference type="ChEBI" id="CHEBI:29105"/>
    </ligand>
</feature>
<dbReference type="PIRSF" id="PIRSF037505">
    <property type="entry name" value="Betaine_HMT"/>
    <property type="match status" value="1"/>
</dbReference>
<dbReference type="EMBL" id="CAJNRD030001117">
    <property type="protein sequence ID" value="CAG5077026.1"/>
    <property type="molecule type" value="Genomic_DNA"/>
</dbReference>
<evidence type="ECO:0000259" key="8">
    <source>
        <dbReference type="PROSITE" id="PS50970"/>
    </source>
</evidence>
<dbReference type="GO" id="GO:0009086">
    <property type="term" value="P:methionine biosynthetic process"/>
    <property type="evidence" value="ECO:0007669"/>
    <property type="project" value="InterPro"/>
</dbReference>